<dbReference type="Proteomes" id="UP000003490">
    <property type="component" value="Unassembled WGS sequence"/>
</dbReference>
<dbReference type="CDD" id="cd07377">
    <property type="entry name" value="WHTH_GntR"/>
    <property type="match status" value="1"/>
</dbReference>
<protein>
    <submittedName>
        <fullName evidence="5">FCD domain protein</fullName>
    </submittedName>
    <submittedName>
        <fullName evidence="6">FadR family transcriptional regulator</fullName>
    </submittedName>
</protein>
<dbReference type="InterPro" id="IPR008920">
    <property type="entry name" value="TF_FadR/GntR_C"/>
</dbReference>
<keyword evidence="1" id="KW-0805">Transcription regulation</keyword>
<dbReference type="Pfam" id="PF00392">
    <property type="entry name" value="GntR"/>
    <property type="match status" value="1"/>
</dbReference>
<dbReference type="Pfam" id="PF07729">
    <property type="entry name" value="FCD"/>
    <property type="match status" value="1"/>
</dbReference>
<keyword evidence="8" id="KW-1185">Reference proteome</keyword>
<dbReference type="OrthoDB" id="163333at2"/>
<feature type="domain" description="HTH gntR-type" evidence="4">
    <location>
        <begin position="7"/>
        <end position="75"/>
    </location>
</feature>
<reference evidence="6 8" key="3">
    <citation type="submission" date="2017-07" db="EMBL/GenBank/DDBJ databases">
        <title>Prevalence of linear plasmids in Cutibacterium (Propionibacterium) acnes isolates obtained from prostatic tissue.</title>
        <authorList>
            <person name="Davidsson S."/>
            <person name="Carlsson J."/>
            <person name="Molling P."/>
            <person name="Andren O."/>
            <person name="Andersson S.-O."/>
            <person name="Brzuszkiewicz E."/>
            <person name="Poehlein A."/>
            <person name="Al-Zeer M."/>
            <person name="Brinkmann V."/>
            <person name="Scavenius C."/>
            <person name="Nazipi S."/>
            <person name="Soderquist B."/>
            <person name="Bruggemann H."/>
        </authorList>
    </citation>
    <scope>NUCLEOTIDE SEQUENCE [LARGE SCALE GENOMIC DNA]</scope>
    <source>
        <strain evidence="6 8">DSM 753</strain>
    </source>
</reference>
<evidence type="ECO:0000259" key="4">
    <source>
        <dbReference type="PROSITE" id="PS50949"/>
    </source>
</evidence>
<sequence length="236" mass="27275">MKSIERMPVVEQVTARLKEYIQSDERQVGEKLPTERELCDDLNVGRSTLREAVRILQASGFVENRPGKGAFIANKEGYVVKDAVQWISENKVSLRDFIEVRMAIEELAIRLAIERAAPKEIQALADIHQEFLDAVNQNNYDKAPKLDAKFHGQIAKMTHNNLLISINRQISSYLDTFRKQTFRIPRNMRNAISPHTEIVEAFQKHDVNGGVREMHLHFQQMFEDLEKEPFDSQEET</sequence>
<dbReference type="InterPro" id="IPR000524">
    <property type="entry name" value="Tscrpt_reg_HTH_GntR"/>
</dbReference>
<dbReference type="Gene3D" id="1.20.120.530">
    <property type="entry name" value="GntR ligand-binding domain-like"/>
    <property type="match status" value="1"/>
</dbReference>
<dbReference type="PANTHER" id="PTHR43537">
    <property type="entry name" value="TRANSCRIPTIONAL REGULATOR, GNTR FAMILY"/>
    <property type="match status" value="1"/>
</dbReference>
<dbReference type="SUPFAM" id="SSF48008">
    <property type="entry name" value="GntR ligand-binding domain-like"/>
    <property type="match status" value="1"/>
</dbReference>
<dbReference type="HOGENOM" id="CLU_017584_9_0_9"/>
<dbReference type="PANTHER" id="PTHR43537:SF5">
    <property type="entry name" value="UXU OPERON TRANSCRIPTIONAL REGULATOR"/>
    <property type="match status" value="1"/>
</dbReference>
<dbReference type="SMART" id="SM00895">
    <property type="entry name" value="FCD"/>
    <property type="match status" value="1"/>
</dbReference>
<dbReference type="GO" id="GO:0003677">
    <property type="term" value="F:DNA binding"/>
    <property type="evidence" value="ECO:0007669"/>
    <property type="project" value="UniProtKB-KW"/>
</dbReference>
<comment type="caution">
    <text evidence="5">The sequence shown here is derived from an EMBL/GenBank/DDBJ whole genome shotgun (WGS) entry which is preliminary data.</text>
</comment>
<dbReference type="InterPro" id="IPR011711">
    <property type="entry name" value="GntR_C"/>
</dbReference>
<dbReference type="PRINTS" id="PR00035">
    <property type="entry name" value="HTHGNTR"/>
</dbReference>
<evidence type="ECO:0000313" key="5">
    <source>
        <dbReference type="EMBL" id="EDO59308.1"/>
    </source>
</evidence>
<keyword evidence="2" id="KW-0238">DNA-binding</keyword>
<proteinExistence type="predicted"/>
<dbReference type="eggNOG" id="COG2186">
    <property type="taxonomic scope" value="Bacteria"/>
</dbReference>
<organism evidence="5 7">
    <name type="scientific">[Clostridium] leptum DSM 753</name>
    <dbReference type="NCBI Taxonomy" id="428125"/>
    <lineage>
        <taxon>Bacteria</taxon>
        <taxon>Bacillati</taxon>
        <taxon>Bacillota</taxon>
        <taxon>Clostridia</taxon>
        <taxon>Eubacteriales</taxon>
        <taxon>Oscillospiraceae</taxon>
        <taxon>Oscillospiraceae incertae sedis</taxon>
    </lineage>
</organism>
<evidence type="ECO:0000256" key="3">
    <source>
        <dbReference type="ARBA" id="ARBA00023163"/>
    </source>
</evidence>
<evidence type="ECO:0000313" key="6">
    <source>
        <dbReference type="EMBL" id="PEQ24089.1"/>
    </source>
</evidence>
<dbReference type="InterPro" id="IPR036390">
    <property type="entry name" value="WH_DNA-bd_sf"/>
</dbReference>
<name>A7VXN0_9FIRM</name>
<reference evidence="5 7" key="2">
    <citation type="submission" date="2007-08" db="EMBL/GenBank/DDBJ databases">
        <authorList>
            <person name="Fulton L."/>
            <person name="Clifton S."/>
            <person name="Fulton B."/>
            <person name="Xu J."/>
            <person name="Minx P."/>
            <person name="Pepin K.H."/>
            <person name="Johnson M."/>
            <person name="Thiruvilangam P."/>
            <person name="Bhonagiri V."/>
            <person name="Nash W.E."/>
            <person name="Wang C."/>
            <person name="Mardis E.R."/>
            <person name="Wilson R.K."/>
        </authorList>
    </citation>
    <scope>NUCLEOTIDE SEQUENCE [LARGE SCALE GENOMIC DNA]</scope>
    <source>
        <strain evidence="5 7">DSM 753</strain>
    </source>
</reference>
<dbReference type="SMART" id="SM00345">
    <property type="entry name" value="HTH_GNTR"/>
    <property type="match status" value="1"/>
</dbReference>
<evidence type="ECO:0000256" key="2">
    <source>
        <dbReference type="ARBA" id="ARBA00023125"/>
    </source>
</evidence>
<evidence type="ECO:0000256" key="1">
    <source>
        <dbReference type="ARBA" id="ARBA00023015"/>
    </source>
</evidence>
<dbReference type="InterPro" id="IPR036388">
    <property type="entry name" value="WH-like_DNA-bd_sf"/>
</dbReference>
<evidence type="ECO:0000313" key="7">
    <source>
        <dbReference type="Proteomes" id="UP000003490"/>
    </source>
</evidence>
<dbReference type="Gene3D" id="1.10.10.10">
    <property type="entry name" value="Winged helix-like DNA-binding domain superfamily/Winged helix DNA-binding domain"/>
    <property type="match status" value="1"/>
</dbReference>
<dbReference type="Proteomes" id="UP000220611">
    <property type="component" value="Unassembled WGS sequence"/>
</dbReference>
<dbReference type="SUPFAM" id="SSF46785">
    <property type="entry name" value="Winged helix' DNA-binding domain"/>
    <property type="match status" value="1"/>
</dbReference>
<reference evidence="5 7" key="1">
    <citation type="submission" date="2007-08" db="EMBL/GenBank/DDBJ databases">
        <title>Draft genome sequence of Clostridium leptum (DSM 753).</title>
        <authorList>
            <person name="Sudarsanam P."/>
            <person name="Ley R."/>
            <person name="Guruge J."/>
            <person name="Turnbaugh P.J."/>
            <person name="Mahowald M."/>
            <person name="Liep D."/>
            <person name="Gordon J."/>
        </authorList>
    </citation>
    <scope>NUCLEOTIDE SEQUENCE [LARGE SCALE GENOMIC DNA]</scope>
    <source>
        <strain evidence="5 7">DSM 753</strain>
    </source>
</reference>
<dbReference type="EMBL" id="ABCB02000021">
    <property type="protein sequence ID" value="EDO59308.1"/>
    <property type="molecule type" value="Genomic_DNA"/>
</dbReference>
<dbReference type="AlphaFoldDB" id="A7VXN0"/>
<gene>
    <name evidence="6" type="ORF">CH238_10685</name>
    <name evidence="5" type="ORF">CLOLEP_03355</name>
</gene>
<dbReference type="GO" id="GO:0003700">
    <property type="term" value="F:DNA-binding transcription factor activity"/>
    <property type="evidence" value="ECO:0007669"/>
    <property type="project" value="InterPro"/>
</dbReference>
<keyword evidence="3" id="KW-0804">Transcription</keyword>
<evidence type="ECO:0000313" key="8">
    <source>
        <dbReference type="Proteomes" id="UP000220611"/>
    </source>
</evidence>
<accession>A7VXN0</accession>
<dbReference type="EMBL" id="NOXF01000008">
    <property type="protein sequence ID" value="PEQ24089.1"/>
    <property type="molecule type" value="Genomic_DNA"/>
</dbReference>
<dbReference type="PROSITE" id="PS50949">
    <property type="entry name" value="HTH_GNTR"/>
    <property type="match status" value="1"/>
</dbReference>